<feature type="region of interest" description="Disordered" evidence="1">
    <location>
        <begin position="149"/>
        <end position="185"/>
    </location>
</feature>
<dbReference type="AlphaFoldDB" id="A1C6U2"/>
<dbReference type="RefSeq" id="XP_001275539.1">
    <property type="nucleotide sequence ID" value="XM_001275538.1"/>
</dbReference>
<sequence length="818" mass="89609">MSLDQQPPHPSVSERRGQRLAPLQTNFSRPNARASMQFPPPAPASHPALAQSAAPSRPQRPRPSDYQTETEVERIPLQQTPPVKRQSSKSGLRGLFGREKVSRKSSNDARLAEIEEAQSGTVPQTVTIAETPLSPSLCATPKTVISITTAASSSGDSNRTRLSSKSRGKSSEDRPVAPDHAWKPPPLFQAYPQAIKHDCLWTPAMSSDSILRIHATAKNSDSTYEDPQGNQPQTDESSAERKKKEKEKKHMRSVSETIGKTEWSQKVYVLVTSGYILQYAGSGKHDRLPERMLQICPKSVAFASDAIPGKHWVLQVSQSSDEEGATAVDTHRPLFSRLGFHRSHARRWTRSFLLVFGNPEEMSAWLLAVRAQIEAHGGKKYVSERLYDEELQRQLRPKQSMRQMVQKDPNRISSIYLQPQPQSAGPDDKDSAISDQSRRSSYMSLHRRSMVIQPGSDSRSNSISTAHTDVTPPLNGNSNCFGHSHTPVPPSTGSSSNGGTVPAAQGPISSSPPKRHSLLYASISTTETYELPQSLSTVPDPILRSTSPPAPNFSVPSFSKRFAAKNIQAQFSHIHPVDSDQTSLNRSHDPDDQLDPLSAFPSPPQSPTRNMSRTGMNDINEHPSVTRDAFHRRQLRMSNSEDSLADPHPKTYDYRNSPMSRLPSISAAMSSAIAHSFRPSSIALDPLASHPDDLDAPRTALDRGEPIRRDPHRTRVSVLYPTDPTGRPLSMARRKSMPGLSAGPPAAPPPNCPLPKLPPLGHPSQPPSSPPPIRSCKSPPLTDPRDHPENLNNATQPVSSTPFPSTTPSIDTRVVSGL</sequence>
<feature type="region of interest" description="Disordered" evidence="1">
    <location>
        <begin position="688"/>
        <end position="818"/>
    </location>
</feature>
<feature type="compositionally biased region" description="Basic residues" evidence="1">
    <location>
        <begin position="241"/>
        <end position="252"/>
    </location>
</feature>
<evidence type="ECO:0008006" key="4">
    <source>
        <dbReference type="Google" id="ProtNLM"/>
    </source>
</evidence>
<dbReference type="GeneID" id="4707885"/>
<keyword evidence="3" id="KW-1185">Reference proteome</keyword>
<feature type="compositionally biased region" description="Basic and acidic residues" evidence="1">
    <location>
        <begin position="96"/>
        <end position="109"/>
    </location>
</feature>
<proteinExistence type="predicted"/>
<feature type="compositionally biased region" description="Low complexity" evidence="1">
    <location>
        <begin position="491"/>
        <end position="502"/>
    </location>
</feature>
<feature type="region of interest" description="Disordered" evidence="1">
    <location>
        <begin position="417"/>
        <end position="515"/>
    </location>
</feature>
<feature type="compositionally biased region" description="Polar residues" evidence="1">
    <location>
        <begin position="455"/>
        <end position="481"/>
    </location>
</feature>
<feature type="region of interest" description="Disordered" evidence="1">
    <location>
        <begin position="218"/>
        <end position="253"/>
    </location>
</feature>
<dbReference type="OrthoDB" id="1749473at2759"/>
<evidence type="ECO:0000313" key="2">
    <source>
        <dbReference type="EMBL" id="EAW14113.1"/>
    </source>
</evidence>
<dbReference type="STRING" id="344612.A1C6U2"/>
<feature type="compositionally biased region" description="Basic and acidic residues" evidence="1">
    <location>
        <begin position="619"/>
        <end position="631"/>
    </location>
</feature>
<evidence type="ECO:0000313" key="3">
    <source>
        <dbReference type="Proteomes" id="UP000006701"/>
    </source>
</evidence>
<dbReference type="Proteomes" id="UP000006701">
    <property type="component" value="Unassembled WGS sequence"/>
</dbReference>
<dbReference type="eggNOG" id="ENOG502S0S8">
    <property type="taxonomic scope" value="Eukaryota"/>
</dbReference>
<name>A1C6U2_ASPCL</name>
<feature type="compositionally biased region" description="Pro residues" evidence="1">
    <location>
        <begin position="745"/>
        <end position="773"/>
    </location>
</feature>
<protein>
    <recommendedName>
        <fullName evidence="4">Peptidase family M20/M25/M40 protein</fullName>
    </recommendedName>
</protein>
<dbReference type="OMA" id="TVQACVF"/>
<dbReference type="EMBL" id="DS027045">
    <property type="protein sequence ID" value="EAW14113.1"/>
    <property type="molecule type" value="Genomic_DNA"/>
</dbReference>
<feature type="compositionally biased region" description="Basic and acidic residues" evidence="1">
    <location>
        <begin position="690"/>
        <end position="709"/>
    </location>
</feature>
<feature type="compositionally biased region" description="Polar residues" evidence="1">
    <location>
        <begin position="607"/>
        <end position="617"/>
    </location>
</feature>
<accession>A1C6U2</accession>
<feature type="compositionally biased region" description="Basic and acidic residues" evidence="1">
    <location>
        <begin position="426"/>
        <end position="438"/>
    </location>
</feature>
<dbReference type="VEuPathDB" id="FungiDB:ACLA_071460"/>
<feature type="region of interest" description="Disordered" evidence="1">
    <location>
        <begin position="577"/>
        <end position="657"/>
    </location>
</feature>
<reference evidence="2 3" key="1">
    <citation type="journal article" date="2008" name="PLoS Genet.">
        <title>Genomic islands in the pathogenic filamentous fungus Aspergillus fumigatus.</title>
        <authorList>
            <person name="Fedorova N.D."/>
            <person name="Khaldi N."/>
            <person name="Joardar V.S."/>
            <person name="Maiti R."/>
            <person name="Amedeo P."/>
            <person name="Anderson M.J."/>
            <person name="Crabtree J."/>
            <person name="Silva J.C."/>
            <person name="Badger J.H."/>
            <person name="Albarraq A."/>
            <person name="Angiuoli S."/>
            <person name="Bussey H."/>
            <person name="Bowyer P."/>
            <person name="Cotty P.J."/>
            <person name="Dyer P.S."/>
            <person name="Egan A."/>
            <person name="Galens K."/>
            <person name="Fraser-Liggett C.M."/>
            <person name="Haas B.J."/>
            <person name="Inman J.M."/>
            <person name="Kent R."/>
            <person name="Lemieux S."/>
            <person name="Malavazi I."/>
            <person name="Orvis J."/>
            <person name="Roemer T."/>
            <person name="Ronning C.M."/>
            <person name="Sundaram J.P."/>
            <person name="Sutton G."/>
            <person name="Turner G."/>
            <person name="Venter J.C."/>
            <person name="White O.R."/>
            <person name="Whitty B.R."/>
            <person name="Youngman P."/>
            <person name="Wolfe K.H."/>
            <person name="Goldman G.H."/>
            <person name="Wortman J.R."/>
            <person name="Jiang B."/>
            <person name="Denning D.W."/>
            <person name="Nierman W.C."/>
        </authorList>
    </citation>
    <scope>NUCLEOTIDE SEQUENCE [LARGE SCALE GENOMIC DNA]</scope>
    <source>
        <strain evidence="3">ATCC 1007 / CBS 513.65 / DSM 816 / NCTC 3887 / NRRL 1</strain>
    </source>
</reference>
<feature type="compositionally biased region" description="Low complexity" evidence="1">
    <location>
        <begin position="795"/>
        <end position="809"/>
    </location>
</feature>
<feature type="compositionally biased region" description="Basic and acidic residues" evidence="1">
    <location>
        <begin position="169"/>
        <end position="182"/>
    </location>
</feature>
<feature type="region of interest" description="Disordered" evidence="1">
    <location>
        <begin position="1"/>
        <end position="109"/>
    </location>
</feature>
<dbReference type="KEGG" id="act:ACLA_071460"/>
<feature type="compositionally biased region" description="Low complexity" evidence="1">
    <location>
        <begin position="45"/>
        <end position="57"/>
    </location>
</feature>
<gene>
    <name evidence="2" type="ORF">ACLA_071460</name>
</gene>
<evidence type="ECO:0000256" key="1">
    <source>
        <dbReference type="SAM" id="MobiDB-lite"/>
    </source>
</evidence>
<organism evidence="2 3">
    <name type="scientific">Aspergillus clavatus (strain ATCC 1007 / CBS 513.65 / DSM 816 / NCTC 3887 / NRRL 1 / QM 1276 / 107)</name>
    <dbReference type="NCBI Taxonomy" id="344612"/>
    <lineage>
        <taxon>Eukaryota</taxon>
        <taxon>Fungi</taxon>
        <taxon>Dikarya</taxon>
        <taxon>Ascomycota</taxon>
        <taxon>Pezizomycotina</taxon>
        <taxon>Eurotiomycetes</taxon>
        <taxon>Eurotiomycetidae</taxon>
        <taxon>Eurotiales</taxon>
        <taxon>Aspergillaceae</taxon>
        <taxon>Aspergillus</taxon>
        <taxon>Aspergillus subgen. Fumigati</taxon>
    </lineage>
</organism>
<dbReference type="HOGENOM" id="CLU_009124_0_0_1"/>